<reference evidence="3" key="1">
    <citation type="submission" date="2016-10" db="EMBL/GenBank/DDBJ databases">
        <authorList>
            <person name="Varghese N."/>
            <person name="Submissions S."/>
        </authorList>
    </citation>
    <scope>NUCLEOTIDE SEQUENCE [LARGE SCALE GENOMIC DNA]</scope>
    <source>
        <strain evidence="3">DSM 12111</strain>
    </source>
</reference>
<dbReference type="OrthoDB" id="378644at2"/>
<evidence type="ECO:0000259" key="1">
    <source>
        <dbReference type="Pfam" id="PF07157"/>
    </source>
</evidence>
<name>A0A1H4V0F6_PSEAG</name>
<proteinExistence type="predicted"/>
<sequence>MTWRDRLQPASFRGVAFEYLADDVSGIGRRNQLHEYPKRDQGYVEDMGRSTESIDIEARLVGADYLARLDELLKALRAEGPGELVHPFYGRLQVVANPACRVRHSMEDGGLCQISLSFTESGENQYPSAQEVPSLRVLSLADRLQQVSTARFTDVFQVDGLPEWVSTEAITDIGRIVSSAQTIYRRVATAQWSDLLGSAGGLASALLGMFQGGTGLSGLQAARLYSTTPRPVTPSAAAGVGRQQSVANSQALLDLVTSASIAQAAQQIVAVESPVFDDLEAWRGQLTAVIDREVERPGLPQASFEALADLRSGVSRYVLAESATASRLRTYTPRATLPAAVLAYDLYGDASRSDELVARNGLRIRPLFHPIL</sequence>
<dbReference type="InterPro" id="IPR009826">
    <property type="entry name" value="DNA_circ_N"/>
</dbReference>
<keyword evidence="3" id="KW-1185">Reference proteome</keyword>
<dbReference type="Pfam" id="PF07157">
    <property type="entry name" value="DNA_circ_N"/>
    <property type="match status" value="1"/>
</dbReference>
<evidence type="ECO:0000313" key="3">
    <source>
        <dbReference type="Proteomes" id="UP000242849"/>
    </source>
</evidence>
<protein>
    <submittedName>
        <fullName evidence="2">Mu-like prophage DNA circulation protein</fullName>
    </submittedName>
</protein>
<evidence type="ECO:0000313" key="2">
    <source>
        <dbReference type="EMBL" id="SEC74290.1"/>
    </source>
</evidence>
<dbReference type="RefSeq" id="WP_090378313.1">
    <property type="nucleotide sequence ID" value="NZ_FNSC01000001.1"/>
</dbReference>
<dbReference type="AlphaFoldDB" id="A0A1H4V0F6"/>
<dbReference type="Proteomes" id="UP000242849">
    <property type="component" value="Unassembled WGS sequence"/>
</dbReference>
<gene>
    <name evidence="2" type="ORF">SAMN05421553_1368</name>
</gene>
<accession>A0A1H4V0F6</accession>
<dbReference type="EMBL" id="FNSC01000001">
    <property type="protein sequence ID" value="SEC74290.1"/>
    <property type="molecule type" value="Genomic_DNA"/>
</dbReference>
<feature type="domain" description="DNA circulation N-terminal" evidence="1">
    <location>
        <begin position="7"/>
        <end position="94"/>
    </location>
</feature>
<dbReference type="STRING" id="53406.SAMN05421553_1368"/>
<organism evidence="2 3">
    <name type="scientific">Pseudomonas anguilliseptica</name>
    <dbReference type="NCBI Taxonomy" id="53406"/>
    <lineage>
        <taxon>Bacteria</taxon>
        <taxon>Pseudomonadati</taxon>
        <taxon>Pseudomonadota</taxon>
        <taxon>Gammaproteobacteria</taxon>
        <taxon>Pseudomonadales</taxon>
        <taxon>Pseudomonadaceae</taxon>
        <taxon>Pseudomonas</taxon>
    </lineage>
</organism>